<reference evidence="5" key="1">
    <citation type="submission" date="2016-10" db="EMBL/GenBank/DDBJ databases">
        <authorList>
            <person name="Varghese N."/>
            <person name="Submissions S."/>
        </authorList>
    </citation>
    <scope>NUCLEOTIDE SEQUENCE [LARGE SCALE GENOMIC DNA]</scope>
    <source>
        <strain evidence="5">CGMCC 4.5579</strain>
    </source>
</reference>
<dbReference type="Gene3D" id="3.30.300.30">
    <property type="match status" value="1"/>
</dbReference>
<dbReference type="InterPro" id="IPR025110">
    <property type="entry name" value="AMP-bd_C"/>
</dbReference>
<evidence type="ECO:0000313" key="4">
    <source>
        <dbReference type="EMBL" id="SFQ64689.1"/>
    </source>
</evidence>
<dbReference type="Proteomes" id="UP000198727">
    <property type="component" value="Unassembled WGS sequence"/>
</dbReference>
<gene>
    <name evidence="4" type="ORF">SAMN05421810_111151</name>
</gene>
<dbReference type="STRING" id="587909.SAMN05421810_111151"/>
<dbReference type="AlphaFoldDB" id="A0A1I6A7M3"/>
<feature type="domain" description="AMP-binding enzyme C-terminal" evidence="3">
    <location>
        <begin position="290"/>
        <end position="326"/>
    </location>
</feature>
<dbReference type="Pfam" id="PF00501">
    <property type="entry name" value="AMP-binding"/>
    <property type="match status" value="1"/>
</dbReference>
<keyword evidence="4" id="KW-0436">Ligase</keyword>
<dbReference type="InterPro" id="IPR042099">
    <property type="entry name" value="ANL_N_sf"/>
</dbReference>
<accession>A0A1I6A7M3</accession>
<sequence length="413" mass="42334">MERVRRALLDALDGGPAVLPVDARHPRGDELRAAMAPERPVEPNTAVVVPTSGSTGTPKGVLLAASALVASAEATHRRLGGPGRWLLATPVHYIGGLQVLVRAHLAGTEPVVLDLASGFSPTAFAAAAGELLTRPGPHYTALVPTQLTRILVDPAATRAAAGFAAIVIGGARLDPGLRARAERAGLRVRSAYGMSETASGCVYDGVPLDGVRVRIGTGAGTGGVAGRIEIAGSVLAHGYRLRPDESAATFRDGWLRTNDLGRLDAVGRLEVLGRVDDVINTGGVKVPAAEVERALTGHPAVLAACVVGVPDPEWGEAVAAAVVLGGGAGEGTMPGESRADDSSARTTAGTDEPESAASTAGPMGDRVRDELRAAVRTAVGAAGVPKRLEFVRELPTRGPGKPDRVAVRAMFEW</sequence>
<name>A0A1I6A7M3_9PSEU</name>
<organism evidence="4 5">
    <name type="scientific">Amycolatopsis arida</name>
    <dbReference type="NCBI Taxonomy" id="587909"/>
    <lineage>
        <taxon>Bacteria</taxon>
        <taxon>Bacillati</taxon>
        <taxon>Actinomycetota</taxon>
        <taxon>Actinomycetes</taxon>
        <taxon>Pseudonocardiales</taxon>
        <taxon>Pseudonocardiaceae</taxon>
        <taxon>Amycolatopsis</taxon>
    </lineage>
</organism>
<dbReference type="InterPro" id="IPR020845">
    <property type="entry name" value="AMP-binding_CS"/>
</dbReference>
<feature type="region of interest" description="Disordered" evidence="1">
    <location>
        <begin position="329"/>
        <end position="366"/>
    </location>
</feature>
<evidence type="ECO:0000313" key="5">
    <source>
        <dbReference type="Proteomes" id="UP000198727"/>
    </source>
</evidence>
<evidence type="ECO:0000259" key="2">
    <source>
        <dbReference type="Pfam" id="PF00501"/>
    </source>
</evidence>
<dbReference type="PANTHER" id="PTHR43767:SF1">
    <property type="entry name" value="NONRIBOSOMAL PEPTIDE SYNTHASE PES1 (EUROFUNG)-RELATED"/>
    <property type="match status" value="1"/>
</dbReference>
<dbReference type="InterPro" id="IPR050237">
    <property type="entry name" value="ATP-dep_AMP-bd_enzyme"/>
</dbReference>
<dbReference type="PROSITE" id="PS00455">
    <property type="entry name" value="AMP_BINDING"/>
    <property type="match status" value="1"/>
</dbReference>
<dbReference type="GO" id="GO:0016878">
    <property type="term" value="F:acid-thiol ligase activity"/>
    <property type="evidence" value="ECO:0007669"/>
    <property type="project" value="UniProtKB-ARBA"/>
</dbReference>
<dbReference type="Gene3D" id="3.40.50.12780">
    <property type="entry name" value="N-terminal domain of ligase-like"/>
    <property type="match status" value="1"/>
</dbReference>
<dbReference type="SUPFAM" id="SSF56801">
    <property type="entry name" value="Acetyl-CoA synthetase-like"/>
    <property type="match status" value="1"/>
</dbReference>
<proteinExistence type="predicted"/>
<evidence type="ECO:0000256" key="1">
    <source>
        <dbReference type="SAM" id="MobiDB-lite"/>
    </source>
</evidence>
<dbReference type="InterPro" id="IPR045851">
    <property type="entry name" value="AMP-bd_C_sf"/>
</dbReference>
<dbReference type="PANTHER" id="PTHR43767">
    <property type="entry name" value="LONG-CHAIN-FATTY-ACID--COA LIGASE"/>
    <property type="match status" value="1"/>
</dbReference>
<dbReference type="EMBL" id="FOWW01000011">
    <property type="protein sequence ID" value="SFQ64689.1"/>
    <property type="molecule type" value="Genomic_DNA"/>
</dbReference>
<dbReference type="Pfam" id="PF13193">
    <property type="entry name" value="AMP-binding_C"/>
    <property type="match status" value="1"/>
</dbReference>
<feature type="domain" description="AMP-dependent synthetase/ligase" evidence="2">
    <location>
        <begin position="36"/>
        <end position="239"/>
    </location>
</feature>
<keyword evidence="5" id="KW-1185">Reference proteome</keyword>
<protein>
    <submittedName>
        <fullName evidence="4">O-succinylbenzoic acid--CoA ligase</fullName>
    </submittedName>
</protein>
<evidence type="ECO:0000259" key="3">
    <source>
        <dbReference type="Pfam" id="PF13193"/>
    </source>
</evidence>
<dbReference type="InterPro" id="IPR000873">
    <property type="entry name" value="AMP-dep_synth/lig_dom"/>
</dbReference>